<keyword evidence="7" id="KW-0998">Cell outer membrane</keyword>
<evidence type="ECO:0000256" key="7">
    <source>
        <dbReference type="ARBA" id="ARBA00023237"/>
    </source>
</evidence>
<evidence type="ECO:0000313" key="12">
    <source>
        <dbReference type="Proteomes" id="UP000002630"/>
    </source>
</evidence>
<feature type="transmembrane region" description="Helical" evidence="9">
    <location>
        <begin position="1228"/>
        <end position="1248"/>
    </location>
</feature>
<name>D7FRG6_ECTSI</name>
<proteinExistence type="predicted"/>
<reference evidence="11 12" key="1">
    <citation type="journal article" date="2010" name="Nature">
        <title>The Ectocarpus genome and the independent evolution of multicellularity in brown algae.</title>
        <authorList>
            <person name="Cock J.M."/>
            <person name="Sterck L."/>
            <person name="Rouze P."/>
            <person name="Scornet D."/>
            <person name="Allen A.E."/>
            <person name="Amoutzias G."/>
            <person name="Anthouard V."/>
            <person name="Artiguenave F."/>
            <person name="Aury J.M."/>
            <person name="Badger J.H."/>
            <person name="Beszteri B."/>
            <person name="Billiau K."/>
            <person name="Bonnet E."/>
            <person name="Bothwell J.H."/>
            <person name="Bowler C."/>
            <person name="Boyen C."/>
            <person name="Brownlee C."/>
            <person name="Carrano C.J."/>
            <person name="Charrier B."/>
            <person name="Cho G.Y."/>
            <person name="Coelho S.M."/>
            <person name="Collen J."/>
            <person name="Corre E."/>
            <person name="Da Silva C."/>
            <person name="Delage L."/>
            <person name="Delaroque N."/>
            <person name="Dittami S.M."/>
            <person name="Doulbeau S."/>
            <person name="Elias M."/>
            <person name="Farnham G."/>
            <person name="Gachon C.M."/>
            <person name="Gschloessl B."/>
            <person name="Heesch S."/>
            <person name="Jabbari K."/>
            <person name="Jubin C."/>
            <person name="Kawai H."/>
            <person name="Kimura K."/>
            <person name="Kloareg B."/>
            <person name="Kupper F.C."/>
            <person name="Lang D."/>
            <person name="Le Bail A."/>
            <person name="Leblanc C."/>
            <person name="Lerouge P."/>
            <person name="Lohr M."/>
            <person name="Lopez P.J."/>
            <person name="Martens C."/>
            <person name="Maumus F."/>
            <person name="Michel G."/>
            <person name="Miranda-Saavedra D."/>
            <person name="Morales J."/>
            <person name="Moreau H."/>
            <person name="Motomura T."/>
            <person name="Nagasato C."/>
            <person name="Napoli C.A."/>
            <person name="Nelson D.R."/>
            <person name="Nyvall-Collen P."/>
            <person name="Peters A.F."/>
            <person name="Pommier C."/>
            <person name="Potin P."/>
            <person name="Poulain J."/>
            <person name="Quesneville H."/>
            <person name="Read B."/>
            <person name="Rensing S.A."/>
            <person name="Ritter A."/>
            <person name="Rousvoal S."/>
            <person name="Samanta M."/>
            <person name="Samson G."/>
            <person name="Schroeder D.C."/>
            <person name="Segurens B."/>
            <person name="Strittmatter M."/>
            <person name="Tonon T."/>
            <person name="Tregear J.W."/>
            <person name="Valentin K."/>
            <person name="von Dassow P."/>
            <person name="Yamagishi T."/>
            <person name="Van de Peer Y."/>
            <person name="Wincker P."/>
        </authorList>
    </citation>
    <scope>NUCLEOTIDE SEQUENCE [LARGE SCALE GENOMIC DNA]</scope>
    <source>
        <strain evidence="12">Ec32 / CCAP1310/4</strain>
    </source>
</reference>
<evidence type="ECO:0000313" key="11">
    <source>
        <dbReference type="EMBL" id="CBJ30757.1"/>
    </source>
</evidence>
<evidence type="ECO:0000256" key="2">
    <source>
        <dbReference type="ARBA" id="ARBA00004442"/>
    </source>
</evidence>
<feature type="transmembrane region" description="Helical" evidence="9">
    <location>
        <begin position="928"/>
        <end position="953"/>
    </location>
</feature>
<dbReference type="NCBIfam" id="TIGR01376">
    <property type="entry name" value="POMP_repeat"/>
    <property type="match status" value="1"/>
</dbReference>
<evidence type="ECO:0000256" key="3">
    <source>
        <dbReference type="ARBA" id="ARBA00004613"/>
    </source>
</evidence>
<feature type="compositionally biased region" description="Acidic residues" evidence="8">
    <location>
        <begin position="1320"/>
        <end position="1330"/>
    </location>
</feature>
<feature type="transmembrane region" description="Helical" evidence="9">
    <location>
        <begin position="1128"/>
        <end position="1147"/>
    </location>
</feature>
<dbReference type="InParanoid" id="D7FRG6"/>
<dbReference type="Pfam" id="PF02415">
    <property type="entry name" value="Chlam_PMP"/>
    <property type="match status" value="1"/>
</dbReference>
<keyword evidence="9" id="KW-1133">Transmembrane helix</keyword>
<sequence>MGWSSCGTQWRARYRRRFLLSCLALLAPAVVPPAGAQVSTTTCGSTSPLRVETVAEAGVLGAAVDCTDGGTVEAVWAGTVTLTAPISVGAGTFLSITGEDDSAEVLGGGQTQMFYVSSSGGLTLTDLRLSGGSAASGGAVYASAASVALNNCVFDGNFATAGDGGAVAVEGGDLTIVGGEFSGNSASGNGGAVLATDAAVVIQDGARFEGNKAVEGGGLYCGGAENSTTTTVPSSSSAAAATCSLSGAVFGANNASSETIVDYDLIEAPWVTLYGGGAAAFYRGVVDITGSEFLGNYAQVSGGAVYGGTDSVLTIDGSSFEENTTPGYGGGLAASSAVLGGDTLLRNNSATSNGAGVFGWDEDGEIELHDILCTENTATGHGGCLYVAGVGVVNNGTVMITNEGKYGGCIWDSFDLGGSQVTVEGGRFTDNRALELGGAFVAWGTPTVLTITGGFFSNNTAKFYGGFIFLEEEASLSCEGATIRDHYAGDQGGGIYGRDATWVNSSCDLIGNAAPQGAAVYLTHTVMAANFDNHEVTDNVASGGSVLYATDTALFATGLNFQSGVGLQEDSSNRAIQLEGETTLVAEGCVFGGWMGDTVIHNANTAEGSLALDSCDFSESAAIMVAGSPHSDALIRNAFVGHHTIDNAAVVDGSPVLVDNAFGCDSGICAAGECVDSVLGVLCECLEDGVCLNDGGALSISLLVEPPNVTYSPDPVYFELLVSASADGVTPTIWNLSYEADGLELSPFPSSGVLSPGGNVTVMVTGSPLQQDVGGDLVSRFAVSSVGSGGGGTAESSSSTGVELEVESAFYLCQAFEYAVPVDGDDDTAVSCEQCVAIDGAEGVDCELPGATLASLPVREGYWRSGKESSTVLACIHAESCAGATQVSTAEDYCSSGYEGPYCASCQAGYGTGIGNTCHPCDDTRSRWLILAGSLFTLVTLLVLGLAIVFLVGGLDAVEGVRRTVSRSLSVSTKLPLGRRSASVGSGAAAAAEGAVPGIAASFAPAFEEGKGERNSFQGKQQQQQTAVDFFDDGLLRSSSKSPDTAVGGRNTGRFSGVLLPSATTVSGAQRHATLGPSSGGGGGGGGVQADLDRAREGWRKEDEKSAACCGIGEKIKRWAARLPMDKLKILVVVWQILTVFPTITGAEFPPAYAQFLSVIDFINLDIGSIFSGTCILPRVSFYQRLLVTTVTPIGLAGVLLLTYTMAKGRAGIGSASVVARKAAWSRHMAAGLLLTFLVFTSTSTVVFKTFACDDQAVEGDSYLRADYSLSCNTDTHTWYKVYAGIMIVVYPIGIPLLYAFILWINRDSLNPRPRPKATDDDDDDDDDADASGWSVASRKAGGGGGGGEHVSKETPEELEERLQKRRQNPDLVPSMFLWKDFGFELLRPHLDPADSWLYRLGCVTIFLSNFLALLMKVDAAGESNRSILGGILIAVNVLLVVAVLASTWFATQQTVDDNREGENAFAVAKAMLTHEQKGAGGGGAGVPQFAL</sequence>
<dbReference type="InterPro" id="IPR011050">
    <property type="entry name" value="Pectin_lyase_fold/virulence"/>
</dbReference>
<feature type="region of interest" description="Disordered" evidence="8">
    <location>
        <begin position="1314"/>
        <end position="1365"/>
    </location>
</feature>
<evidence type="ECO:0000256" key="1">
    <source>
        <dbReference type="ARBA" id="ARBA00004196"/>
    </source>
</evidence>
<comment type="subcellular location">
    <subcellularLocation>
        <location evidence="1">Cell envelope</location>
    </subcellularLocation>
    <subcellularLocation>
        <location evidence="2">Cell outer membrane</location>
    </subcellularLocation>
    <subcellularLocation>
        <location evidence="3">Secreted</location>
    </subcellularLocation>
</comment>
<keyword evidence="9" id="KW-0812">Transmembrane</keyword>
<dbReference type="InterPro" id="IPR003368">
    <property type="entry name" value="POMP_repeat"/>
</dbReference>
<feature type="transmembrane region" description="Helical" evidence="9">
    <location>
        <begin position="1397"/>
        <end position="1416"/>
    </location>
</feature>
<feature type="transmembrane region" description="Helical" evidence="9">
    <location>
        <begin position="1186"/>
        <end position="1207"/>
    </location>
</feature>
<dbReference type="PANTHER" id="PTHR11319">
    <property type="entry name" value="G PROTEIN-COUPLED RECEPTOR-RELATED"/>
    <property type="match status" value="1"/>
</dbReference>
<evidence type="ECO:0000256" key="8">
    <source>
        <dbReference type="SAM" id="MobiDB-lite"/>
    </source>
</evidence>
<gene>
    <name evidence="11" type="ORF">Esi_0214_0024</name>
</gene>
<protein>
    <submittedName>
        <fullName evidence="11">Polymorphic membrane protein</fullName>
    </submittedName>
</protein>
<evidence type="ECO:0000256" key="6">
    <source>
        <dbReference type="ARBA" id="ARBA00023136"/>
    </source>
</evidence>
<dbReference type="OrthoDB" id="430340at2759"/>
<dbReference type="PANTHER" id="PTHR11319:SF35">
    <property type="entry name" value="OUTER MEMBRANE PROTEIN PMPC-RELATED"/>
    <property type="match status" value="1"/>
</dbReference>
<evidence type="ECO:0000256" key="4">
    <source>
        <dbReference type="ARBA" id="ARBA00022525"/>
    </source>
</evidence>
<keyword evidence="5 10" id="KW-0732">Signal</keyword>
<evidence type="ECO:0000256" key="5">
    <source>
        <dbReference type="ARBA" id="ARBA00022729"/>
    </source>
</evidence>
<keyword evidence="6 9" id="KW-0472">Membrane</keyword>
<dbReference type="EMBL" id="FN648392">
    <property type="protein sequence ID" value="CBJ30757.1"/>
    <property type="molecule type" value="Genomic_DNA"/>
</dbReference>
<keyword evidence="12" id="KW-1185">Reference proteome</keyword>
<organism evidence="11 12">
    <name type="scientific">Ectocarpus siliculosus</name>
    <name type="common">Brown alga</name>
    <name type="synonym">Conferva siliculosa</name>
    <dbReference type="NCBI Taxonomy" id="2880"/>
    <lineage>
        <taxon>Eukaryota</taxon>
        <taxon>Sar</taxon>
        <taxon>Stramenopiles</taxon>
        <taxon>Ochrophyta</taxon>
        <taxon>PX clade</taxon>
        <taxon>Phaeophyceae</taxon>
        <taxon>Ectocarpales</taxon>
        <taxon>Ectocarpaceae</taxon>
        <taxon>Ectocarpus</taxon>
    </lineage>
</organism>
<keyword evidence="4" id="KW-0964">Secreted</keyword>
<feature type="chain" id="PRO_5003095799" evidence="10">
    <location>
        <begin position="37"/>
        <end position="1492"/>
    </location>
</feature>
<accession>D7FRG6</accession>
<feature type="signal peptide" evidence="10">
    <location>
        <begin position="1"/>
        <end position="36"/>
    </location>
</feature>
<evidence type="ECO:0000256" key="9">
    <source>
        <dbReference type="SAM" id="Phobius"/>
    </source>
</evidence>
<dbReference type="Proteomes" id="UP000002630">
    <property type="component" value="Linkage Group LG06"/>
</dbReference>
<feature type="transmembrane region" description="Helical" evidence="9">
    <location>
        <begin position="1428"/>
        <end position="1451"/>
    </location>
</feature>
<dbReference type="GO" id="GO:0005576">
    <property type="term" value="C:extracellular region"/>
    <property type="evidence" value="ECO:0007669"/>
    <property type="project" value="UniProtKB-SubCell"/>
</dbReference>
<dbReference type="SUPFAM" id="SSF51126">
    <property type="entry name" value="Pectin lyase-like"/>
    <property type="match status" value="2"/>
</dbReference>
<feature type="transmembrane region" description="Helical" evidence="9">
    <location>
        <begin position="1283"/>
        <end position="1305"/>
    </location>
</feature>
<dbReference type="EMBL" id="FN649731">
    <property type="protein sequence ID" value="CBJ30757.1"/>
    <property type="molecule type" value="Genomic_DNA"/>
</dbReference>
<evidence type="ECO:0000256" key="10">
    <source>
        <dbReference type="SAM" id="SignalP"/>
    </source>
</evidence>